<keyword evidence="13" id="KW-1185">Reference proteome</keyword>
<evidence type="ECO:0000256" key="1">
    <source>
        <dbReference type="ARBA" id="ARBA00004589"/>
    </source>
</evidence>
<keyword evidence="5" id="KW-0472">Membrane</keyword>
<dbReference type="GO" id="GO:0005576">
    <property type="term" value="C:extracellular region"/>
    <property type="evidence" value="ECO:0007669"/>
    <property type="project" value="UniProtKB-SubCell"/>
</dbReference>
<dbReference type="InterPro" id="IPR008427">
    <property type="entry name" value="Extracellular_membr_CFEM_dom"/>
</dbReference>
<comment type="caution">
    <text evidence="9">Lacks conserved residue(s) required for the propagation of feature annotation.</text>
</comment>
<evidence type="ECO:0000256" key="6">
    <source>
        <dbReference type="ARBA" id="ARBA00022729"/>
    </source>
</evidence>
<feature type="chain" id="PRO_5025629605" description="CFEM domain-containing protein" evidence="10">
    <location>
        <begin position="19"/>
        <end position="171"/>
    </location>
</feature>
<keyword evidence="5" id="KW-0336">GPI-anchor</keyword>
<dbReference type="EMBL" id="ML992503">
    <property type="protein sequence ID" value="KAF2225576.1"/>
    <property type="molecule type" value="Genomic_DNA"/>
</dbReference>
<keyword evidence="7 9" id="KW-1015">Disulfide bond</keyword>
<keyword evidence="9" id="KW-0408">Iron</keyword>
<name>A0A6A6GIN7_9PEZI</name>
<comment type="subcellular location">
    <subcellularLocation>
        <location evidence="1">Membrane</location>
        <topology evidence="1">Lipid-anchor</topology>
        <topology evidence="1">GPI-anchor</topology>
    </subcellularLocation>
    <subcellularLocation>
        <location evidence="2">Secreted</location>
    </subcellularLocation>
</comment>
<evidence type="ECO:0000256" key="8">
    <source>
        <dbReference type="ARBA" id="ARBA00023288"/>
    </source>
</evidence>
<evidence type="ECO:0000256" key="9">
    <source>
        <dbReference type="PROSITE-ProRule" id="PRU01356"/>
    </source>
</evidence>
<dbReference type="AlphaFoldDB" id="A0A6A6GIN7"/>
<gene>
    <name evidence="12" type="ORF">BDZ85DRAFT_68376</name>
</gene>
<evidence type="ECO:0000313" key="13">
    <source>
        <dbReference type="Proteomes" id="UP000799538"/>
    </source>
</evidence>
<keyword evidence="9" id="KW-0479">Metal-binding</keyword>
<evidence type="ECO:0000313" key="12">
    <source>
        <dbReference type="EMBL" id="KAF2225576.1"/>
    </source>
</evidence>
<evidence type="ECO:0000256" key="3">
    <source>
        <dbReference type="ARBA" id="ARBA00010031"/>
    </source>
</evidence>
<feature type="domain" description="CFEM" evidence="11">
    <location>
        <begin position="1"/>
        <end position="111"/>
    </location>
</feature>
<evidence type="ECO:0000256" key="4">
    <source>
        <dbReference type="ARBA" id="ARBA00022525"/>
    </source>
</evidence>
<dbReference type="Pfam" id="PF05730">
    <property type="entry name" value="CFEM"/>
    <property type="match status" value="1"/>
</dbReference>
<dbReference type="SMART" id="SM00747">
    <property type="entry name" value="CFEM"/>
    <property type="match status" value="1"/>
</dbReference>
<feature type="disulfide bond" evidence="9">
    <location>
        <begin position="40"/>
        <end position="47"/>
    </location>
</feature>
<evidence type="ECO:0000259" key="11">
    <source>
        <dbReference type="PROSITE" id="PS52012"/>
    </source>
</evidence>
<evidence type="ECO:0000256" key="2">
    <source>
        <dbReference type="ARBA" id="ARBA00004613"/>
    </source>
</evidence>
<dbReference type="Proteomes" id="UP000799538">
    <property type="component" value="Unassembled WGS sequence"/>
</dbReference>
<evidence type="ECO:0000256" key="10">
    <source>
        <dbReference type="SAM" id="SignalP"/>
    </source>
</evidence>
<accession>A0A6A6GIN7</accession>
<keyword evidence="6 10" id="KW-0732">Signal</keyword>
<evidence type="ECO:0000256" key="7">
    <source>
        <dbReference type="ARBA" id="ARBA00023157"/>
    </source>
</evidence>
<feature type="signal peptide" evidence="10">
    <location>
        <begin position="1"/>
        <end position="18"/>
    </location>
</feature>
<dbReference type="OrthoDB" id="3941907at2759"/>
<reference evidence="13" key="1">
    <citation type="journal article" date="2020" name="Stud. Mycol.">
        <title>101 Dothideomycetes genomes: A test case for predicting lifestyles and emergence of pathogens.</title>
        <authorList>
            <person name="Haridas S."/>
            <person name="Albert R."/>
            <person name="Binder M."/>
            <person name="Bloem J."/>
            <person name="LaButti K."/>
            <person name="Salamov A."/>
            <person name="Andreopoulos B."/>
            <person name="Baker S."/>
            <person name="Barry K."/>
            <person name="Bills G."/>
            <person name="Bluhm B."/>
            <person name="Cannon C."/>
            <person name="Castanera R."/>
            <person name="Culley D."/>
            <person name="Daum C."/>
            <person name="Ezra D."/>
            <person name="Gonzalez J."/>
            <person name="Henrissat B."/>
            <person name="Kuo A."/>
            <person name="Liang C."/>
            <person name="Lipzen A."/>
            <person name="Lutzoni F."/>
            <person name="Magnuson J."/>
            <person name="Mondo S."/>
            <person name="Nolan M."/>
            <person name="Ohm R."/>
            <person name="Pangilinan J."/>
            <person name="Park H.-J."/>
            <person name="Ramirez L."/>
            <person name="Alfaro M."/>
            <person name="Sun H."/>
            <person name="Tritt A."/>
            <person name="Yoshinaga Y."/>
            <person name="Zwiers L.-H."/>
            <person name="Turgeon B."/>
            <person name="Goodwin S."/>
            <person name="Spatafora J."/>
            <person name="Crous P."/>
            <person name="Grigoriev I."/>
        </authorList>
    </citation>
    <scope>NUCLEOTIDE SEQUENCE [LARGE SCALE GENOMIC DNA]</scope>
    <source>
        <strain evidence="13">CECT 20119</strain>
    </source>
</reference>
<keyword evidence="8" id="KW-0449">Lipoprotein</keyword>
<protein>
    <recommendedName>
        <fullName evidence="11">CFEM domain-containing protein</fullName>
    </recommendedName>
</protein>
<organism evidence="12 13">
    <name type="scientific">Elsinoe ampelina</name>
    <dbReference type="NCBI Taxonomy" id="302913"/>
    <lineage>
        <taxon>Eukaryota</taxon>
        <taxon>Fungi</taxon>
        <taxon>Dikarya</taxon>
        <taxon>Ascomycota</taxon>
        <taxon>Pezizomycotina</taxon>
        <taxon>Dothideomycetes</taxon>
        <taxon>Dothideomycetidae</taxon>
        <taxon>Myriangiales</taxon>
        <taxon>Elsinoaceae</taxon>
        <taxon>Elsinoe</taxon>
    </lineage>
</organism>
<keyword evidence="4" id="KW-0964">Secreted</keyword>
<dbReference type="GO" id="GO:0046872">
    <property type="term" value="F:metal ion binding"/>
    <property type="evidence" value="ECO:0007669"/>
    <property type="project" value="UniProtKB-UniRule"/>
</dbReference>
<comment type="similarity">
    <text evidence="3">Belongs to the RBT5 family.</text>
</comment>
<sequence>MQFKTLALFAASAALVAAQSPDIPACAQSCFAEAIGKTTCSATDYLCQCTTGKDIIKQEVTSCLLKSTCTTGDVADINAAVTKVCAAAVAAGTSGSSSGDSSAASGSASGSSAAASASASASAAMSSGSARASSATSSAAAAASSAATGGAGVVRVGGPVLGLAMAAVLAL</sequence>
<proteinExistence type="inferred from homology"/>
<keyword evidence="5" id="KW-0325">Glycoprotein</keyword>
<dbReference type="GO" id="GO:0098552">
    <property type="term" value="C:side of membrane"/>
    <property type="evidence" value="ECO:0007669"/>
    <property type="project" value="UniProtKB-KW"/>
</dbReference>
<feature type="binding site" description="axial binding residue" evidence="9">
    <location>
        <position position="44"/>
    </location>
    <ligand>
        <name>heme</name>
        <dbReference type="ChEBI" id="CHEBI:30413"/>
    </ligand>
    <ligandPart>
        <name>Fe</name>
        <dbReference type="ChEBI" id="CHEBI:18248"/>
    </ligandPart>
</feature>
<dbReference type="PROSITE" id="PS52012">
    <property type="entry name" value="CFEM"/>
    <property type="match status" value="1"/>
</dbReference>
<keyword evidence="9" id="KW-0349">Heme</keyword>
<evidence type="ECO:0000256" key="5">
    <source>
        <dbReference type="ARBA" id="ARBA00022622"/>
    </source>
</evidence>